<feature type="region of interest" description="Disordered" evidence="1">
    <location>
        <begin position="32"/>
        <end position="80"/>
    </location>
</feature>
<feature type="region of interest" description="Disordered" evidence="1">
    <location>
        <begin position="184"/>
        <end position="205"/>
    </location>
</feature>
<sequence length="327" mass="36432">MQAFSCTSTAAILDEWFAALGLGDYSSNGEKIAKQEDDQKTVDASDESVHYEFDDDEKQQQDQQQQQQQPDGSLPSTQRNSGSIVSVSCDPRKCPMSNGVCCDCCKCLHHCKCGDLKILPPTCDTPDCSERVCPQCMRCNHHCLCRCSTVRSEREGQRYRLGTVPATNGSLSNTVLQTRRAIGTSNTRNAPPPFTEETSSQDSSSLWGKCYDPYVQGDEETDEDITAYHNEDDQTGKNNSAVASGRTIPTMAASKTVDPMRRHTLNFEIVYNQIYNTPSTKRNHLSSFRGKPTYWNQQQPPKPRQGRVRQSWQHGARPKGAAALAEF</sequence>
<gene>
    <name evidence="2" type="ORF">IV203_013168</name>
</gene>
<dbReference type="AlphaFoldDB" id="A0A9K3M5J0"/>
<evidence type="ECO:0000313" key="2">
    <source>
        <dbReference type="EMBL" id="KAG7374073.1"/>
    </source>
</evidence>
<feature type="region of interest" description="Disordered" evidence="1">
    <location>
        <begin position="280"/>
        <end position="327"/>
    </location>
</feature>
<reference evidence="2" key="2">
    <citation type="submission" date="2021-04" db="EMBL/GenBank/DDBJ databases">
        <authorList>
            <person name="Podell S."/>
        </authorList>
    </citation>
    <scope>NUCLEOTIDE SEQUENCE</scope>
    <source>
        <strain evidence="2">Hildebrandi</strain>
    </source>
</reference>
<dbReference type="OrthoDB" id="56301at2759"/>
<dbReference type="Proteomes" id="UP000693970">
    <property type="component" value="Unassembled WGS sequence"/>
</dbReference>
<reference evidence="2" key="1">
    <citation type="journal article" date="2021" name="Sci. Rep.">
        <title>Diploid genomic architecture of Nitzschia inconspicua, an elite biomass production diatom.</title>
        <authorList>
            <person name="Oliver A."/>
            <person name="Podell S."/>
            <person name="Pinowska A."/>
            <person name="Traller J.C."/>
            <person name="Smith S.R."/>
            <person name="McClure R."/>
            <person name="Beliaev A."/>
            <person name="Bohutskyi P."/>
            <person name="Hill E.A."/>
            <person name="Rabines A."/>
            <person name="Zheng H."/>
            <person name="Allen L.Z."/>
            <person name="Kuo A."/>
            <person name="Grigoriev I.V."/>
            <person name="Allen A.E."/>
            <person name="Hazlebeck D."/>
            <person name="Allen E.E."/>
        </authorList>
    </citation>
    <scope>NUCLEOTIDE SEQUENCE</scope>
    <source>
        <strain evidence="2">Hildebrandi</strain>
    </source>
</reference>
<comment type="caution">
    <text evidence="2">The sequence shown here is derived from an EMBL/GenBank/DDBJ whole genome shotgun (WGS) entry which is preliminary data.</text>
</comment>
<evidence type="ECO:0000256" key="1">
    <source>
        <dbReference type="SAM" id="MobiDB-lite"/>
    </source>
</evidence>
<feature type="compositionally biased region" description="Polar residues" evidence="1">
    <location>
        <begin position="196"/>
        <end position="205"/>
    </location>
</feature>
<protein>
    <submittedName>
        <fullName evidence="2">Uncharacterized protein</fullName>
    </submittedName>
</protein>
<dbReference type="EMBL" id="JAGRRH010000001">
    <property type="protein sequence ID" value="KAG7374073.1"/>
    <property type="molecule type" value="Genomic_DNA"/>
</dbReference>
<organism evidence="2 3">
    <name type="scientific">Nitzschia inconspicua</name>
    <dbReference type="NCBI Taxonomy" id="303405"/>
    <lineage>
        <taxon>Eukaryota</taxon>
        <taxon>Sar</taxon>
        <taxon>Stramenopiles</taxon>
        <taxon>Ochrophyta</taxon>
        <taxon>Bacillariophyta</taxon>
        <taxon>Bacillariophyceae</taxon>
        <taxon>Bacillariophycidae</taxon>
        <taxon>Bacillariales</taxon>
        <taxon>Bacillariaceae</taxon>
        <taxon>Nitzschia</taxon>
    </lineage>
</organism>
<feature type="compositionally biased region" description="Low complexity" evidence="1">
    <location>
        <begin position="61"/>
        <end position="71"/>
    </location>
</feature>
<keyword evidence="3" id="KW-1185">Reference proteome</keyword>
<name>A0A9K3M5J0_9STRA</name>
<proteinExistence type="predicted"/>
<accession>A0A9K3M5J0</accession>
<evidence type="ECO:0000313" key="3">
    <source>
        <dbReference type="Proteomes" id="UP000693970"/>
    </source>
</evidence>
<feature type="compositionally biased region" description="Basic and acidic residues" evidence="1">
    <location>
        <begin position="32"/>
        <end position="52"/>
    </location>
</feature>